<feature type="transmembrane region" description="Helical" evidence="5">
    <location>
        <begin position="330"/>
        <end position="354"/>
    </location>
</feature>
<dbReference type="GO" id="GO:0016020">
    <property type="term" value="C:membrane"/>
    <property type="evidence" value="ECO:0007669"/>
    <property type="project" value="UniProtKB-SubCell"/>
</dbReference>
<dbReference type="PANTHER" id="PTHR37422">
    <property type="entry name" value="TEICHURONIC ACID BIOSYNTHESIS PROTEIN TUAE"/>
    <property type="match status" value="1"/>
</dbReference>
<dbReference type="InterPro" id="IPR007016">
    <property type="entry name" value="O-antigen_ligase-rel_domated"/>
</dbReference>
<feature type="transmembrane region" description="Helical" evidence="5">
    <location>
        <begin position="366"/>
        <end position="385"/>
    </location>
</feature>
<dbReference type="OrthoDB" id="4391260at2"/>
<feature type="transmembrane region" description="Helical" evidence="5">
    <location>
        <begin position="78"/>
        <end position="94"/>
    </location>
</feature>
<feature type="transmembrane region" description="Helical" evidence="5">
    <location>
        <begin position="170"/>
        <end position="187"/>
    </location>
</feature>
<feature type="transmembrane region" description="Helical" evidence="5">
    <location>
        <begin position="100"/>
        <end position="117"/>
    </location>
</feature>
<keyword evidence="4 5" id="KW-0472">Membrane</keyword>
<reference evidence="8" key="1">
    <citation type="submission" date="2016-10" db="EMBL/GenBank/DDBJ databases">
        <title>Comparative genomics uncovers the prolific and rare metabolic potential of the cyanobacterial genus Moorea.</title>
        <authorList>
            <person name="Leao T."/>
            <person name="Castelao G."/>
            <person name="Korobeynikov A."/>
            <person name="Monroe E.A."/>
            <person name="Podell S."/>
            <person name="Glukhov E."/>
            <person name="Allen E."/>
            <person name="Gerwick W.H."/>
            <person name="Gerwick L."/>
        </authorList>
    </citation>
    <scope>NUCLEOTIDE SEQUENCE [LARGE SCALE GENOMIC DNA]</scope>
    <source>
        <strain evidence="8">PAL-8-15-08-1</strain>
    </source>
</reference>
<keyword evidence="3 5" id="KW-1133">Transmembrane helix</keyword>
<dbReference type="AlphaFoldDB" id="A0A1D8TPQ7"/>
<dbReference type="STRING" id="1458985.BJP34_07750"/>
<dbReference type="Proteomes" id="UP000177870">
    <property type="component" value="Chromosome"/>
</dbReference>
<evidence type="ECO:0000313" key="8">
    <source>
        <dbReference type="Proteomes" id="UP000177870"/>
    </source>
</evidence>
<evidence type="ECO:0000256" key="2">
    <source>
        <dbReference type="ARBA" id="ARBA00022692"/>
    </source>
</evidence>
<sequence>MRKLLAFFEPIFTTVSLVLYSGGVLTVILSGGRSEGDVIQEFDSSLSRLLFVLIYLVTFFLLTLRWKKVLYLLSKDRWLSLLVGIAVVSVLWSSEPTTTINRAVALIGTTLFGVYLASRYTMKEQLEMLGWAFGVAILLSFMFIVALPKYGIMGGVHAGTWRGIYVHKNVLGKVMVPSAVVFLLLAIRGKKNNLLLWGGFGFAVILLLFTTSKTALVSLIIMLFSLYLYRMLRWRYDLLIPAIFAMTTFGGSVLIWLLDNADALLGAIGKDATLTGRTELWPFVLDMINKQPWLGYGYGSFWNGLNGESAYVWRAVLWPAPNAHNGLLDLWLALGILGVSIYLIGFSFSLLRAIAWLRVSKTSENLWPLLFLTYTVLANITETSVMIQNNIFWVLYTSVALSVLIPLERQQNLLK</sequence>
<evidence type="ECO:0000256" key="3">
    <source>
        <dbReference type="ARBA" id="ARBA00022989"/>
    </source>
</evidence>
<organism evidence="7 8">
    <name type="scientific">Moorena producens PAL-8-15-08-1</name>
    <dbReference type="NCBI Taxonomy" id="1458985"/>
    <lineage>
        <taxon>Bacteria</taxon>
        <taxon>Bacillati</taxon>
        <taxon>Cyanobacteriota</taxon>
        <taxon>Cyanophyceae</taxon>
        <taxon>Coleofasciculales</taxon>
        <taxon>Coleofasciculaceae</taxon>
        <taxon>Moorena</taxon>
    </lineage>
</organism>
<accession>A0A1D8TPQ7</accession>
<feature type="transmembrane region" description="Helical" evidence="5">
    <location>
        <begin position="239"/>
        <end position="258"/>
    </location>
</feature>
<name>A0A1D8TPQ7_9CYAN</name>
<dbReference type="PANTHER" id="PTHR37422:SF17">
    <property type="entry name" value="O-ANTIGEN LIGASE"/>
    <property type="match status" value="1"/>
</dbReference>
<dbReference type="EMBL" id="CP017599">
    <property type="protein sequence ID" value="AOW99365.1"/>
    <property type="molecule type" value="Genomic_DNA"/>
</dbReference>
<feature type="transmembrane region" description="Helical" evidence="5">
    <location>
        <begin position="215"/>
        <end position="232"/>
    </location>
</feature>
<gene>
    <name evidence="7" type="ORF">BJP34_07750</name>
</gene>
<proteinExistence type="predicted"/>
<dbReference type="Pfam" id="PF04932">
    <property type="entry name" value="Wzy_C"/>
    <property type="match status" value="1"/>
</dbReference>
<protein>
    <submittedName>
        <fullName evidence="7">Polymerase</fullName>
    </submittedName>
</protein>
<evidence type="ECO:0000256" key="5">
    <source>
        <dbReference type="SAM" id="Phobius"/>
    </source>
</evidence>
<evidence type="ECO:0000256" key="4">
    <source>
        <dbReference type="ARBA" id="ARBA00023136"/>
    </source>
</evidence>
<dbReference type="KEGG" id="mpro:BJP34_07750"/>
<feature type="transmembrane region" description="Helical" evidence="5">
    <location>
        <begin position="391"/>
        <end position="407"/>
    </location>
</feature>
<keyword evidence="2 5" id="KW-0812">Transmembrane</keyword>
<feature type="domain" description="O-antigen ligase-related" evidence="6">
    <location>
        <begin position="200"/>
        <end position="343"/>
    </location>
</feature>
<evidence type="ECO:0000256" key="1">
    <source>
        <dbReference type="ARBA" id="ARBA00004141"/>
    </source>
</evidence>
<comment type="subcellular location">
    <subcellularLocation>
        <location evidence="1">Membrane</location>
        <topology evidence="1">Multi-pass membrane protein</topology>
    </subcellularLocation>
</comment>
<feature type="transmembrane region" description="Helical" evidence="5">
    <location>
        <begin position="49"/>
        <end position="66"/>
    </location>
</feature>
<evidence type="ECO:0000313" key="7">
    <source>
        <dbReference type="EMBL" id="AOW99365.1"/>
    </source>
</evidence>
<evidence type="ECO:0000259" key="6">
    <source>
        <dbReference type="Pfam" id="PF04932"/>
    </source>
</evidence>
<feature type="transmembrane region" description="Helical" evidence="5">
    <location>
        <begin position="129"/>
        <end position="150"/>
    </location>
</feature>
<dbReference type="InterPro" id="IPR051533">
    <property type="entry name" value="WaaL-like"/>
</dbReference>
<feature type="transmembrane region" description="Helical" evidence="5">
    <location>
        <begin position="194"/>
        <end position="209"/>
    </location>
</feature>
<feature type="transmembrane region" description="Helical" evidence="5">
    <location>
        <begin position="7"/>
        <end position="29"/>
    </location>
</feature>
<dbReference type="RefSeq" id="WP_070391849.1">
    <property type="nucleotide sequence ID" value="NZ_CP017599.1"/>
</dbReference>